<dbReference type="CDD" id="cd01948">
    <property type="entry name" value="EAL"/>
    <property type="match status" value="1"/>
</dbReference>
<dbReference type="Gene3D" id="3.20.20.450">
    <property type="entry name" value="EAL domain"/>
    <property type="match status" value="1"/>
</dbReference>
<dbReference type="GO" id="GO:0071111">
    <property type="term" value="F:cyclic-guanylate-specific phosphodiesterase activity"/>
    <property type="evidence" value="ECO:0007669"/>
    <property type="project" value="InterPro"/>
</dbReference>
<dbReference type="SMART" id="SM00052">
    <property type="entry name" value="EAL"/>
    <property type="match status" value="1"/>
</dbReference>
<dbReference type="InterPro" id="IPR035919">
    <property type="entry name" value="EAL_sf"/>
</dbReference>
<dbReference type="RefSeq" id="WP_088878580.1">
    <property type="nucleotide sequence ID" value="NZ_CP018309.1"/>
</dbReference>
<dbReference type="SMART" id="SM00267">
    <property type="entry name" value="GGDEF"/>
    <property type="match status" value="1"/>
</dbReference>
<evidence type="ECO:0000259" key="2">
    <source>
        <dbReference type="PROSITE" id="PS50883"/>
    </source>
</evidence>
<gene>
    <name evidence="3" type="ORF">BSZ05_23185</name>
</gene>
<keyword evidence="1" id="KW-0175">Coiled coil</keyword>
<dbReference type="SUPFAM" id="SSF141868">
    <property type="entry name" value="EAL domain-like"/>
    <property type="match status" value="1"/>
</dbReference>
<feature type="domain" description="EAL" evidence="2">
    <location>
        <begin position="358"/>
        <end position="611"/>
    </location>
</feature>
<dbReference type="InterPro" id="IPR029787">
    <property type="entry name" value="Nucleotide_cyclase"/>
</dbReference>
<dbReference type="Pfam" id="PF00563">
    <property type="entry name" value="EAL"/>
    <property type="match status" value="1"/>
</dbReference>
<dbReference type="InterPro" id="IPR001633">
    <property type="entry name" value="EAL_dom"/>
</dbReference>
<dbReference type="EMBL" id="CP018309">
    <property type="protein sequence ID" value="ASI92680.1"/>
    <property type="molecule type" value="Genomic_DNA"/>
</dbReference>
<protein>
    <recommendedName>
        <fullName evidence="2">EAL domain-containing protein</fullName>
    </recommendedName>
</protein>
<reference evidence="4" key="1">
    <citation type="submission" date="2016-12" db="EMBL/GenBank/DDBJ databases">
        <title>Comparative genomic analysis reveals the diversity, evolution, and environmental adaptation strategies of the genus Vibrio.</title>
        <authorList>
            <person name="Lin H."/>
            <person name="Wang X."/>
            <person name="Zhang X.-H."/>
        </authorList>
    </citation>
    <scope>NUCLEOTIDE SEQUENCE [LARGE SCALE GENOMIC DNA]</scope>
    <source>
        <strain evidence="4">QT6D1</strain>
    </source>
</reference>
<accession>A0AAN1FL72</accession>
<evidence type="ECO:0000313" key="3">
    <source>
        <dbReference type="EMBL" id="ASI92680.1"/>
    </source>
</evidence>
<dbReference type="Gene3D" id="3.30.70.270">
    <property type="match status" value="1"/>
</dbReference>
<dbReference type="InterPro" id="IPR043128">
    <property type="entry name" value="Rev_trsase/Diguanyl_cyclase"/>
</dbReference>
<dbReference type="Proteomes" id="UP000197092">
    <property type="component" value="Chromosome 2"/>
</dbReference>
<dbReference type="PANTHER" id="PTHR33121">
    <property type="entry name" value="CYCLIC DI-GMP PHOSPHODIESTERASE PDEF"/>
    <property type="match status" value="1"/>
</dbReference>
<dbReference type="Pfam" id="PF00990">
    <property type="entry name" value="GGDEF"/>
    <property type="match status" value="1"/>
</dbReference>
<dbReference type="PROSITE" id="PS50883">
    <property type="entry name" value="EAL"/>
    <property type="match status" value="1"/>
</dbReference>
<dbReference type="SUPFAM" id="SSF55073">
    <property type="entry name" value="Nucleotide cyclase"/>
    <property type="match status" value="1"/>
</dbReference>
<organism evidence="3 4">
    <name type="scientific">Vibrio mediterranei</name>
    <dbReference type="NCBI Taxonomy" id="689"/>
    <lineage>
        <taxon>Bacteria</taxon>
        <taxon>Pseudomonadati</taxon>
        <taxon>Pseudomonadota</taxon>
        <taxon>Gammaproteobacteria</taxon>
        <taxon>Vibrionales</taxon>
        <taxon>Vibrionaceae</taxon>
        <taxon>Vibrio</taxon>
    </lineage>
</organism>
<evidence type="ECO:0000313" key="4">
    <source>
        <dbReference type="Proteomes" id="UP000197092"/>
    </source>
</evidence>
<dbReference type="KEGG" id="vsh:BSZ05_23185"/>
<dbReference type="InterPro" id="IPR000160">
    <property type="entry name" value="GGDEF_dom"/>
</dbReference>
<dbReference type="AlphaFoldDB" id="A0AAN1FL72"/>
<sequence length="620" mass="70899">MIEKNNSRELTNKDIRRLQDFISLLDVSFTAWGYCTYEGDCLPLKFITFSQSSEKTDLKDFALNNAFVPESPTHYFTALLKTLNLNDPNLSIKYLAFCGKDKQQLGIAFIIGKPDKQVINTLKIIVTEIESLLSIKSLHEELNMLKVSHSNELRYHKKHIDNLERHLQHLKSENARLTRQMQYQLNHDTTTKMLNRLGLENAIKACFKSRTIIEGDAYLSVILLQITNGERIQARIGCEGFDTLLSLFEQKISKTTPHIHYYARISATELALTTIVPSLDEHFLPNLCRQLSNVARKGLGFKDQEVHFHVFMGVANSYHTNNASQLINNAYQAAVSCKESGSLVNTYTEADHEEQKQFNQLEHYLLQAVRNDDLILHFQPKVDLSNDKWVGAEVLLRWKHPVLGDVSNEALIHMAEQNGLIVEVGYFVLRNAIDRASEWIEIAPNFVLSVNVSAKQICSPRFADRVLEMLTHNELPAKNLELELTESCLVSNFDVAYSNISQLKQSGVKFALDDFGTGYASFSYLRKLPFDSIKIDKEFLANVLYNSHDKTILRSIINVAKKLDKQVVVEGVETRAQHRFVCSEQCDIAQGFYYAKPMPRDIFESQLEKQYPPPKLYIIR</sequence>
<evidence type="ECO:0000256" key="1">
    <source>
        <dbReference type="SAM" id="Coils"/>
    </source>
</evidence>
<dbReference type="InterPro" id="IPR050706">
    <property type="entry name" value="Cyclic-di-GMP_PDE-like"/>
</dbReference>
<name>A0AAN1FL72_9VIBR</name>
<proteinExistence type="predicted"/>
<dbReference type="PANTHER" id="PTHR33121:SF71">
    <property type="entry name" value="OXYGEN SENSOR PROTEIN DOSP"/>
    <property type="match status" value="1"/>
</dbReference>
<feature type="coiled-coil region" evidence="1">
    <location>
        <begin position="153"/>
        <end position="180"/>
    </location>
</feature>